<dbReference type="PROSITE" id="PS50112">
    <property type="entry name" value="PAS"/>
    <property type="match status" value="1"/>
</dbReference>
<evidence type="ECO:0000256" key="9">
    <source>
        <dbReference type="ARBA" id="ARBA00022777"/>
    </source>
</evidence>
<dbReference type="InterPro" id="IPR011009">
    <property type="entry name" value="Kinase-like_dom_sf"/>
</dbReference>
<dbReference type="InterPro" id="IPR035965">
    <property type="entry name" value="PAS-like_dom_sf"/>
</dbReference>
<dbReference type="Pfam" id="PF07714">
    <property type="entry name" value="PK_Tyr_Ser-Thr"/>
    <property type="match status" value="1"/>
</dbReference>
<dbReference type="CDD" id="cd00130">
    <property type="entry name" value="PAS"/>
    <property type="match status" value="1"/>
</dbReference>
<comment type="similarity">
    <text evidence="2">Belongs to the protein kinase superfamily. TKL Ser/Thr protein kinase family. RAF subfamily.</text>
</comment>
<keyword evidence="7" id="KW-0808">Transferase</keyword>
<dbReference type="CDD" id="cd13999">
    <property type="entry name" value="STKc_MAP3K-like"/>
    <property type="match status" value="1"/>
</dbReference>
<evidence type="ECO:0000256" key="3">
    <source>
        <dbReference type="ARBA" id="ARBA00012513"/>
    </source>
</evidence>
<evidence type="ECO:0000256" key="2">
    <source>
        <dbReference type="ARBA" id="ARBA00010507"/>
    </source>
</evidence>
<dbReference type="InterPro" id="IPR008271">
    <property type="entry name" value="Ser/Thr_kinase_AS"/>
</dbReference>
<evidence type="ECO:0000256" key="8">
    <source>
        <dbReference type="ARBA" id="ARBA00022741"/>
    </source>
</evidence>
<dbReference type="FunFam" id="1.10.510.10:FF:000476">
    <property type="entry name" value="PAS domain-containing protein tyrosine kinase family protein"/>
    <property type="match status" value="1"/>
</dbReference>
<proteinExistence type="inferred from homology"/>
<sequence>MTPEHLKRKIEAMEAKHARLQRKMAMLVAEQEDGAASSMSGIVEDDKRFISPPLFWDKGAPCDEEVEVPSFTNRQCMNVLESMGQSVHIMDCNYHIVYWNKSAQSLYGYTREEAIGKTVTEFIVDVADLFFATVIIDKVFKGENWTGQFPLINKKGEKLLAVATNSPLYDDHGTVVGQISVTCDAQLFHNVLVVPARAEQSQGESGFGRFREIAASKLGVDPQQPLQAAITARLSNLASKVSNTVRSRMKIGNDAEQSGRIVFDNNLLVKKLLFNKGGYEISIPGGPAFPSSSEFCSQVEVHAKPLGRFFKDATHGTKGTWLTPNYIATKAQTRIDKTGRLRPRKEKEMGGSKCTKTHNFEWPWLPTNQVNNDNGHRSTENSAFNIQDTMVEEKQVPLHSQGAVSSLSSLNVNSCSSPNMRRSKISSSVARENQDTNCLDHDISWKDLIIGGQIGEGSCGTVYSAKWNGSEVAVKVFSKLDYADDVVLSFKQEISLMKRLRHPNVLLFMGAVTSGQPLCIVTEYLPRGSLYQLLQKSASKLDWRRRVSVAMDIARGMNYLHRCNPPVIHRDLKSSNLLVDRNWTVKVGDFGLSRLKLETYFKTKSGKGTPQWMAPELIRNEPSNEKSDVYSYGVILWELATDKVPWENLNAMQVIAAVGFLDRQLEIPKEIISPSSM</sequence>
<evidence type="ECO:0000256" key="11">
    <source>
        <dbReference type="ARBA" id="ARBA00022991"/>
    </source>
</evidence>
<dbReference type="AlphaFoldDB" id="A0A7N0TSM1"/>
<dbReference type="Gene3D" id="3.30.200.20">
    <property type="entry name" value="Phosphorylase Kinase, domain 1"/>
    <property type="match status" value="1"/>
</dbReference>
<dbReference type="Proteomes" id="UP000594263">
    <property type="component" value="Unplaced"/>
</dbReference>
<dbReference type="Gene3D" id="3.30.450.20">
    <property type="entry name" value="PAS domain"/>
    <property type="match status" value="1"/>
</dbReference>
<dbReference type="InterPro" id="IPR000014">
    <property type="entry name" value="PAS"/>
</dbReference>
<organism evidence="18 19">
    <name type="scientific">Kalanchoe fedtschenkoi</name>
    <name type="common">Lavender scallops</name>
    <name type="synonym">South American air plant</name>
    <dbReference type="NCBI Taxonomy" id="63787"/>
    <lineage>
        <taxon>Eukaryota</taxon>
        <taxon>Viridiplantae</taxon>
        <taxon>Streptophyta</taxon>
        <taxon>Embryophyta</taxon>
        <taxon>Tracheophyta</taxon>
        <taxon>Spermatophyta</taxon>
        <taxon>Magnoliopsida</taxon>
        <taxon>eudicotyledons</taxon>
        <taxon>Gunneridae</taxon>
        <taxon>Pentapetalae</taxon>
        <taxon>Saxifragales</taxon>
        <taxon>Crassulaceae</taxon>
        <taxon>Kalanchoe</taxon>
    </lineage>
</organism>
<evidence type="ECO:0000259" key="17">
    <source>
        <dbReference type="PROSITE" id="PS50112"/>
    </source>
</evidence>
<dbReference type="InterPro" id="IPR051681">
    <property type="entry name" value="Ser/Thr_Kinases-Pseudokinases"/>
</dbReference>
<comment type="catalytic activity">
    <reaction evidence="14">
        <text>L-threonyl-[protein] + ATP = O-phospho-L-threonyl-[protein] + ADP + H(+)</text>
        <dbReference type="Rhea" id="RHEA:46608"/>
        <dbReference type="Rhea" id="RHEA-COMP:11060"/>
        <dbReference type="Rhea" id="RHEA-COMP:11605"/>
        <dbReference type="ChEBI" id="CHEBI:15378"/>
        <dbReference type="ChEBI" id="CHEBI:30013"/>
        <dbReference type="ChEBI" id="CHEBI:30616"/>
        <dbReference type="ChEBI" id="CHEBI:61977"/>
        <dbReference type="ChEBI" id="CHEBI:456216"/>
        <dbReference type="EC" id="2.7.11.1"/>
    </reaction>
</comment>
<evidence type="ECO:0000313" key="19">
    <source>
        <dbReference type="Proteomes" id="UP000594263"/>
    </source>
</evidence>
<dbReference type="EnsemblPlants" id="Kaladp0045s0076.2.v1.1">
    <property type="protein sequence ID" value="Kaladp0045s0076.2.v1.1"/>
    <property type="gene ID" value="Kaladp0045s0076.v1.1"/>
</dbReference>
<feature type="domain" description="PAS" evidence="17">
    <location>
        <begin position="72"/>
        <end position="123"/>
    </location>
</feature>
<dbReference type="SMART" id="SM00091">
    <property type="entry name" value="PAS"/>
    <property type="match status" value="1"/>
</dbReference>
<dbReference type="Gene3D" id="1.10.510.10">
    <property type="entry name" value="Transferase(Phosphotransferase) domain 1"/>
    <property type="match status" value="1"/>
</dbReference>
<evidence type="ECO:0000256" key="1">
    <source>
        <dbReference type="ARBA" id="ARBA00004370"/>
    </source>
</evidence>
<dbReference type="EC" id="2.7.11.1" evidence="3"/>
<keyword evidence="19" id="KW-1185">Reference proteome</keyword>
<dbReference type="Gramene" id="Kaladp0045s0076.1.v1.1">
    <property type="protein sequence ID" value="Kaladp0045s0076.1.v1.1"/>
    <property type="gene ID" value="Kaladp0045s0076.v1.1"/>
</dbReference>
<evidence type="ECO:0000256" key="4">
    <source>
        <dbReference type="ARBA" id="ARBA00022527"/>
    </source>
</evidence>
<keyword evidence="6" id="KW-0716">Sensory transduction</keyword>
<dbReference type="NCBIfam" id="TIGR00229">
    <property type="entry name" value="sensory_box"/>
    <property type="match status" value="1"/>
</dbReference>
<keyword evidence="5" id="KW-0600">Photoreceptor protein</keyword>
<dbReference type="EnsemblPlants" id="Kaladp0045s0076.1.v1.1">
    <property type="protein sequence ID" value="Kaladp0045s0076.1.v1.1"/>
    <property type="gene ID" value="Kaladp0045s0076.v1.1"/>
</dbReference>
<comment type="subcellular location">
    <subcellularLocation>
        <location evidence="1">Membrane</location>
    </subcellularLocation>
</comment>
<evidence type="ECO:0000256" key="13">
    <source>
        <dbReference type="ARBA" id="ARBA00023170"/>
    </source>
</evidence>
<dbReference type="GO" id="GO:0004674">
    <property type="term" value="F:protein serine/threonine kinase activity"/>
    <property type="evidence" value="ECO:0007669"/>
    <property type="project" value="UniProtKB-KW"/>
</dbReference>
<evidence type="ECO:0000256" key="7">
    <source>
        <dbReference type="ARBA" id="ARBA00022679"/>
    </source>
</evidence>
<dbReference type="OMA" id="RIRESTM"/>
<keyword evidence="10" id="KW-0067">ATP-binding</keyword>
<dbReference type="InterPro" id="IPR000719">
    <property type="entry name" value="Prot_kinase_dom"/>
</dbReference>
<dbReference type="SUPFAM" id="SSF55785">
    <property type="entry name" value="PYP-like sensor domain (PAS domain)"/>
    <property type="match status" value="1"/>
</dbReference>
<evidence type="ECO:0000313" key="18">
    <source>
        <dbReference type="EnsemblPlants" id="Kaladp0045s0076.2.v1.1"/>
    </source>
</evidence>
<dbReference type="PANTHER" id="PTHR44329:SF256">
    <property type="entry name" value="PAS DOMAIN-CONTAINING PROTEIN TYROSINE KINASE FAMILY PROTEIN"/>
    <property type="match status" value="1"/>
</dbReference>
<evidence type="ECO:0000259" key="16">
    <source>
        <dbReference type="PROSITE" id="PS50011"/>
    </source>
</evidence>
<dbReference type="GO" id="GO:0005524">
    <property type="term" value="F:ATP binding"/>
    <property type="evidence" value="ECO:0007669"/>
    <property type="project" value="UniProtKB-KW"/>
</dbReference>
<protein>
    <recommendedName>
        <fullName evidence="3">non-specific serine/threonine protein kinase</fullName>
        <ecNumber evidence="3">2.7.11.1</ecNumber>
    </recommendedName>
</protein>
<dbReference type="InterPro" id="IPR001245">
    <property type="entry name" value="Ser-Thr/Tyr_kinase_cat_dom"/>
</dbReference>
<keyword evidence="9" id="KW-0418">Kinase</keyword>
<dbReference type="Gramene" id="Kaladp0045s0076.2.v1.1">
    <property type="protein sequence ID" value="Kaladp0045s0076.2.v1.1"/>
    <property type="gene ID" value="Kaladp0045s0076.v1.1"/>
</dbReference>
<dbReference type="GO" id="GO:0009881">
    <property type="term" value="F:photoreceptor activity"/>
    <property type="evidence" value="ECO:0007669"/>
    <property type="project" value="UniProtKB-KW"/>
</dbReference>
<evidence type="ECO:0000256" key="6">
    <source>
        <dbReference type="ARBA" id="ARBA00022606"/>
    </source>
</evidence>
<dbReference type="SMART" id="SM00220">
    <property type="entry name" value="S_TKc"/>
    <property type="match status" value="1"/>
</dbReference>
<dbReference type="Pfam" id="PF13426">
    <property type="entry name" value="PAS_9"/>
    <property type="match status" value="1"/>
</dbReference>
<dbReference type="SUPFAM" id="SSF56112">
    <property type="entry name" value="Protein kinase-like (PK-like)"/>
    <property type="match status" value="1"/>
</dbReference>
<keyword evidence="8" id="KW-0547">Nucleotide-binding</keyword>
<evidence type="ECO:0000256" key="14">
    <source>
        <dbReference type="ARBA" id="ARBA00047899"/>
    </source>
</evidence>
<reference evidence="18" key="1">
    <citation type="submission" date="2021-01" db="UniProtKB">
        <authorList>
            <consortium name="EnsemblPlants"/>
        </authorList>
    </citation>
    <scope>IDENTIFICATION</scope>
</reference>
<keyword evidence="12" id="KW-0472">Membrane</keyword>
<dbReference type="PANTHER" id="PTHR44329">
    <property type="entry name" value="SERINE/THREONINE-PROTEIN KINASE TNNI3K-RELATED"/>
    <property type="match status" value="1"/>
</dbReference>
<dbReference type="GO" id="GO:0016020">
    <property type="term" value="C:membrane"/>
    <property type="evidence" value="ECO:0007669"/>
    <property type="project" value="UniProtKB-SubCell"/>
</dbReference>
<dbReference type="PROSITE" id="PS00108">
    <property type="entry name" value="PROTEIN_KINASE_ST"/>
    <property type="match status" value="1"/>
</dbReference>
<name>A0A7N0TSM1_KALFE</name>
<keyword evidence="4" id="KW-0723">Serine/threonine-protein kinase</keyword>
<dbReference type="PROSITE" id="PS50011">
    <property type="entry name" value="PROTEIN_KINASE_DOM"/>
    <property type="match status" value="1"/>
</dbReference>
<comment type="catalytic activity">
    <reaction evidence="15">
        <text>L-seryl-[protein] + ATP = O-phospho-L-seryl-[protein] + ADP + H(+)</text>
        <dbReference type="Rhea" id="RHEA:17989"/>
        <dbReference type="Rhea" id="RHEA-COMP:9863"/>
        <dbReference type="Rhea" id="RHEA-COMP:11604"/>
        <dbReference type="ChEBI" id="CHEBI:15378"/>
        <dbReference type="ChEBI" id="CHEBI:29999"/>
        <dbReference type="ChEBI" id="CHEBI:30616"/>
        <dbReference type="ChEBI" id="CHEBI:83421"/>
        <dbReference type="ChEBI" id="CHEBI:456216"/>
        <dbReference type="EC" id="2.7.11.1"/>
    </reaction>
</comment>
<evidence type="ECO:0000256" key="15">
    <source>
        <dbReference type="ARBA" id="ARBA00048679"/>
    </source>
</evidence>
<dbReference type="FunFam" id="3.30.200.20:FF:000060">
    <property type="entry name" value="Serine/threonine-protein kinase isoform 1"/>
    <property type="match status" value="1"/>
</dbReference>
<feature type="domain" description="Protein kinase" evidence="16">
    <location>
        <begin position="448"/>
        <end position="677"/>
    </location>
</feature>
<keyword evidence="13" id="KW-0675">Receptor</keyword>
<evidence type="ECO:0000256" key="10">
    <source>
        <dbReference type="ARBA" id="ARBA00022840"/>
    </source>
</evidence>
<accession>A0A7N0TSM1</accession>
<evidence type="ECO:0000256" key="12">
    <source>
        <dbReference type="ARBA" id="ARBA00023136"/>
    </source>
</evidence>
<keyword evidence="11" id="KW-0157">Chromophore</keyword>
<evidence type="ECO:0000256" key="5">
    <source>
        <dbReference type="ARBA" id="ARBA00022543"/>
    </source>
</evidence>